<reference evidence="2 3" key="1">
    <citation type="submission" date="2020-08" db="EMBL/GenBank/DDBJ databases">
        <title>Description of Xenorhabdus lircayensis sp. nov., the symbiotic bacterium associated with the entomopathogenic nematode Steirnernema unicornum.</title>
        <authorList>
            <person name="Castaneda-Alvarez C."/>
            <person name="Prodan S."/>
            <person name="Zamorano A."/>
            <person name="San-Blas E."/>
            <person name="Aballay E."/>
        </authorList>
    </citation>
    <scope>NUCLEOTIDE SEQUENCE [LARGE SCALE GENOMIC DNA]</scope>
    <source>
        <strain evidence="2 3">VLS</strain>
    </source>
</reference>
<dbReference type="Proteomes" id="UP000696184">
    <property type="component" value="Unassembled WGS sequence"/>
</dbReference>
<keyword evidence="3" id="KW-1185">Reference proteome</keyword>
<keyword evidence="1" id="KW-1133">Transmembrane helix</keyword>
<gene>
    <name evidence="2" type="ORF">H8A87_12420</name>
</gene>
<accession>A0ABS0U7L7</accession>
<keyword evidence="1" id="KW-0472">Membrane</keyword>
<dbReference type="EMBL" id="JACOII010000041">
    <property type="protein sequence ID" value="MBI6549504.1"/>
    <property type="molecule type" value="Genomic_DNA"/>
</dbReference>
<dbReference type="RefSeq" id="WP_198690274.1">
    <property type="nucleotide sequence ID" value="NZ_CAWPUD010000040.1"/>
</dbReference>
<feature type="transmembrane region" description="Helical" evidence="1">
    <location>
        <begin position="55"/>
        <end position="72"/>
    </location>
</feature>
<organism evidence="2 3">
    <name type="scientific">Xenorhabdus lircayensis</name>
    <dbReference type="NCBI Taxonomy" id="2763499"/>
    <lineage>
        <taxon>Bacteria</taxon>
        <taxon>Pseudomonadati</taxon>
        <taxon>Pseudomonadota</taxon>
        <taxon>Gammaproteobacteria</taxon>
        <taxon>Enterobacterales</taxon>
        <taxon>Morganellaceae</taxon>
        <taxon>Xenorhabdus</taxon>
    </lineage>
</organism>
<proteinExistence type="predicted"/>
<evidence type="ECO:0000313" key="2">
    <source>
        <dbReference type="EMBL" id="MBI6549504.1"/>
    </source>
</evidence>
<comment type="caution">
    <text evidence="2">The sequence shown here is derived from an EMBL/GenBank/DDBJ whole genome shotgun (WGS) entry which is preliminary data.</text>
</comment>
<evidence type="ECO:0000313" key="3">
    <source>
        <dbReference type="Proteomes" id="UP000696184"/>
    </source>
</evidence>
<protein>
    <submittedName>
        <fullName evidence="2">Uncharacterized protein</fullName>
    </submittedName>
</protein>
<evidence type="ECO:0000256" key="1">
    <source>
        <dbReference type="SAM" id="Phobius"/>
    </source>
</evidence>
<sequence>MDVLADVLEIFYRIIKCIMKFLAWIFNVAVKDIVISLFSIGILFLIIFYGIIPRFMFNLLLLAMLVGLVYKIRGKIKNYLNKKGIMDYFK</sequence>
<feature type="transmembrane region" description="Helical" evidence="1">
    <location>
        <begin position="21"/>
        <end position="49"/>
    </location>
</feature>
<name>A0ABS0U7L7_9GAMM</name>
<keyword evidence="1" id="KW-0812">Transmembrane</keyword>